<sequence length="361" mass="39206">MHFCQASGHAFLGVSLLPAAFLLDAQQAAPAPSQAAPPPTLTVQVQLVNLPVIVRNKNGVLVTTLGKDDFALAVDSRQQPIRYFDRDDNLPLTLGLLVDISGSVRSALDEERTASEAFFDEMVLSPAGQPPDEAFLIQFAHQVDLLQDRTPSVPKLRTALQRVGDEPRNDAQDRNNSGYGGYGHRRGFRGGTTLYDAIYLGSTDVMQKQEGRKAIVVLTDGEDRGSMETVNNAIAAAQRAETVVYAIYFQGEQHGYGGRGGFGGRGGYPGGGGRGGEQHVDGRKVLEQITRETGGRMFEVSGKQTFAAIYSQIDEELRSQYRLGYVPDANTAAPGFHRIELTLVKDKKLSIQTRGGYYGRD</sequence>
<name>A0A2N9LH78_9BACT</name>
<gene>
    <name evidence="3" type="ORF">SBA5_350009</name>
</gene>
<dbReference type="AlphaFoldDB" id="A0A2N9LH78"/>
<feature type="region of interest" description="Disordered" evidence="1">
    <location>
        <begin position="161"/>
        <end position="184"/>
    </location>
</feature>
<dbReference type="Pfam" id="PF13519">
    <property type="entry name" value="VWA_2"/>
    <property type="match status" value="1"/>
</dbReference>
<feature type="domain" description="VWFA" evidence="2">
    <location>
        <begin position="96"/>
        <end position="222"/>
    </location>
</feature>
<evidence type="ECO:0000256" key="1">
    <source>
        <dbReference type="SAM" id="MobiDB-lite"/>
    </source>
</evidence>
<dbReference type="NCBIfam" id="TIGR03436">
    <property type="entry name" value="acidobact_VWFA"/>
    <property type="match status" value="1"/>
</dbReference>
<organism evidence="3 4">
    <name type="scientific">Candidatus Sulfuritelmatomonas gaucii</name>
    <dbReference type="NCBI Taxonomy" id="2043161"/>
    <lineage>
        <taxon>Bacteria</taxon>
        <taxon>Pseudomonadati</taxon>
        <taxon>Acidobacteriota</taxon>
        <taxon>Terriglobia</taxon>
        <taxon>Terriglobales</taxon>
        <taxon>Acidobacteriaceae</taxon>
        <taxon>Candidatus Sulfuritelmatomonas</taxon>
    </lineage>
</organism>
<accession>A0A2N9LH78</accession>
<dbReference type="InterPro" id="IPR017802">
    <property type="entry name" value="VWFA-rel_acidobac-type"/>
</dbReference>
<dbReference type="SUPFAM" id="SSF53300">
    <property type="entry name" value="vWA-like"/>
    <property type="match status" value="1"/>
</dbReference>
<dbReference type="CDD" id="cd00198">
    <property type="entry name" value="vWFA"/>
    <property type="match status" value="1"/>
</dbReference>
<dbReference type="Proteomes" id="UP000239735">
    <property type="component" value="Unassembled WGS sequence"/>
</dbReference>
<protein>
    <submittedName>
        <fullName evidence="3">VWFA-related domain protein</fullName>
    </submittedName>
</protein>
<evidence type="ECO:0000259" key="2">
    <source>
        <dbReference type="Pfam" id="PF13519"/>
    </source>
</evidence>
<evidence type="ECO:0000313" key="3">
    <source>
        <dbReference type="EMBL" id="SPE22612.1"/>
    </source>
</evidence>
<dbReference type="InterPro" id="IPR002035">
    <property type="entry name" value="VWF_A"/>
</dbReference>
<evidence type="ECO:0000313" key="4">
    <source>
        <dbReference type="Proteomes" id="UP000239735"/>
    </source>
</evidence>
<proteinExistence type="predicted"/>
<feature type="compositionally biased region" description="Basic and acidic residues" evidence="1">
    <location>
        <begin position="163"/>
        <end position="173"/>
    </location>
</feature>
<dbReference type="Gene3D" id="3.40.50.410">
    <property type="entry name" value="von Willebrand factor, type A domain"/>
    <property type="match status" value="1"/>
</dbReference>
<dbReference type="InterPro" id="IPR036465">
    <property type="entry name" value="vWFA_dom_sf"/>
</dbReference>
<dbReference type="EMBL" id="OKRB01000092">
    <property type="protein sequence ID" value="SPE22612.1"/>
    <property type="molecule type" value="Genomic_DNA"/>
</dbReference>
<reference evidence="4" key="1">
    <citation type="submission" date="2018-02" db="EMBL/GenBank/DDBJ databases">
        <authorList>
            <person name="Hausmann B."/>
        </authorList>
    </citation>
    <scope>NUCLEOTIDE SEQUENCE [LARGE SCALE GENOMIC DNA]</scope>
    <source>
        <strain evidence="4">Peat soil MAG SbA5</strain>
    </source>
</reference>
<dbReference type="OrthoDB" id="115020at2"/>